<reference evidence="1 2" key="2">
    <citation type="submission" date="2020-03" db="EMBL/GenBank/DDBJ databases">
        <title>Kangsaoukella pontilimi gen. nov., sp. nov., a new member of the family Rhodobacteraceae isolated from a tidal mudflat.</title>
        <authorList>
            <person name="Kim I.S."/>
        </authorList>
    </citation>
    <scope>NUCLEOTIDE SEQUENCE [LARGE SCALE GENOMIC DNA]</scope>
    <source>
        <strain evidence="1 2">GH1-50</strain>
    </source>
</reference>
<accession>A0A7C9II71</accession>
<reference evidence="1 2" key="1">
    <citation type="submission" date="2019-12" db="EMBL/GenBank/DDBJ databases">
        <authorList>
            <person name="Lee S.D."/>
        </authorList>
    </citation>
    <scope>NUCLEOTIDE SEQUENCE [LARGE SCALE GENOMIC DNA]</scope>
    <source>
        <strain evidence="1 2">GH1-50</strain>
    </source>
</reference>
<dbReference type="InterPro" id="IPR023157">
    <property type="entry name" value="AGR-C-984p-like_sf"/>
</dbReference>
<proteinExistence type="predicted"/>
<dbReference type="RefSeq" id="WP_160764123.1">
    <property type="nucleotide sequence ID" value="NZ_WUPT01000002.1"/>
</dbReference>
<evidence type="ECO:0000313" key="2">
    <source>
        <dbReference type="Proteomes" id="UP000480350"/>
    </source>
</evidence>
<dbReference type="InterPro" id="IPR010626">
    <property type="entry name" value="DUF1217"/>
</dbReference>
<dbReference type="EMBL" id="WUPT01000002">
    <property type="protein sequence ID" value="MXQ08182.1"/>
    <property type="molecule type" value="Genomic_DNA"/>
</dbReference>
<gene>
    <name evidence="1" type="ORF">GQ651_10040</name>
</gene>
<comment type="caution">
    <text evidence="1">The sequence shown here is derived from an EMBL/GenBank/DDBJ whole genome shotgun (WGS) entry which is preliminary data.</text>
</comment>
<dbReference type="AlphaFoldDB" id="A0A7C9II71"/>
<dbReference type="Gene3D" id="1.10.3700.10">
    <property type="entry name" value="AGR C 984p-like"/>
    <property type="match status" value="1"/>
</dbReference>
<name>A0A7C9II71_9RHOB</name>
<dbReference type="SUPFAM" id="SSF158837">
    <property type="entry name" value="AGR C 984p-like"/>
    <property type="match status" value="1"/>
</dbReference>
<sequence length="267" mass="29900">MTFQPVIPLTGNAGWSFLSRTRDAQEVAFRNSAINQRETDYFRENIGKVTSAEELVADRRLLAVALGAFGLDEDINNKFFIRKVLEEGTRDDKAFANRLSDKRYFAMAEAFRFDLSPPSTVLNSFADRTVEAYLSRQFEVAVGNTDENMRLALGLERELQGLLDRGLSETAQWFTILGTPPMRRVFEQAFNIPAQAAGIDVDRQFEMFRDASNRIFGTTSPTDFLDSEKRDGLIRRFLLQADLAGGTASFSPGAVALSLLGSQRPLF</sequence>
<dbReference type="Pfam" id="PF06748">
    <property type="entry name" value="DUF1217"/>
    <property type="match status" value="1"/>
</dbReference>
<organism evidence="1 2">
    <name type="scientific">Kangsaoukella pontilimi</name>
    <dbReference type="NCBI Taxonomy" id="2691042"/>
    <lineage>
        <taxon>Bacteria</taxon>
        <taxon>Pseudomonadati</taxon>
        <taxon>Pseudomonadota</taxon>
        <taxon>Alphaproteobacteria</taxon>
        <taxon>Rhodobacterales</taxon>
        <taxon>Paracoccaceae</taxon>
        <taxon>Kangsaoukella</taxon>
    </lineage>
</organism>
<dbReference type="Proteomes" id="UP000480350">
    <property type="component" value="Unassembled WGS sequence"/>
</dbReference>
<evidence type="ECO:0000313" key="1">
    <source>
        <dbReference type="EMBL" id="MXQ08182.1"/>
    </source>
</evidence>
<protein>
    <submittedName>
        <fullName evidence="1">DUF1217 domain-containing protein</fullName>
    </submittedName>
</protein>
<keyword evidence="2" id="KW-1185">Reference proteome</keyword>